<protein>
    <submittedName>
        <fullName evidence="3">Uncharacterized protein</fullName>
    </submittedName>
</protein>
<dbReference type="Proteomes" id="UP000697107">
    <property type="component" value="Unassembled WGS sequence"/>
</dbReference>
<evidence type="ECO:0000313" key="1">
    <source>
        <dbReference type="EMBL" id="KAG2864751.1"/>
    </source>
</evidence>
<dbReference type="EMBL" id="RCMG01000073">
    <property type="protein sequence ID" value="KAG2864751.1"/>
    <property type="molecule type" value="Genomic_DNA"/>
</dbReference>
<dbReference type="EMBL" id="RCMK01000069">
    <property type="protein sequence ID" value="KAG2950484.1"/>
    <property type="molecule type" value="Genomic_DNA"/>
</dbReference>
<evidence type="ECO:0000313" key="2">
    <source>
        <dbReference type="EMBL" id="KAG2905107.1"/>
    </source>
</evidence>
<sequence length="77" mass="8807">MDILEVVKIVWMPRPPLQSLQKPDAIVDVLREFVQQLNLRSGKSTSWRKNLGSNATCAAVKMKRKMGQRQGDEENIQ</sequence>
<dbReference type="Proteomes" id="UP000774804">
    <property type="component" value="Unassembled WGS sequence"/>
</dbReference>
<dbReference type="Proteomes" id="UP000736787">
    <property type="component" value="Unassembled WGS sequence"/>
</dbReference>
<name>A0A8T1KBA8_9STRA</name>
<accession>A0A8T1KBA8</accession>
<reference evidence="3" key="1">
    <citation type="submission" date="2018-10" db="EMBL/GenBank/DDBJ databases">
        <title>Effector identification in a new, highly contiguous assembly of the strawberry crown rot pathogen Phytophthora cactorum.</title>
        <authorList>
            <person name="Armitage A.D."/>
            <person name="Nellist C.F."/>
            <person name="Bates H."/>
            <person name="Vickerstaff R.J."/>
            <person name="Harrison R.J."/>
        </authorList>
    </citation>
    <scope>NUCLEOTIDE SEQUENCE</scope>
    <source>
        <strain evidence="1">15-7</strain>
        <strain evidence="2">4032</strain>
        <strain evidence="3">4040</strain>
        <strain evidence="4">P415</strain>
    </source>
</reference>
<dbReference type="EMBL" id="RCMI01000574">
    <property type="protein sequence ID" value="KAG2905107.1"/>
    <property type="molecule type" value="Genomic_DNA"/>
</dbReference>
<comment type="caution">
    <text evidence="3">The sequence shown here is derived from an EMBL/GenBank/DDBJ whole genome shotgun (WGS) entry which is preliminary data.</text>
</comment>
<dbReference type="AlphaFoldDB" id="A0A8T1KBA8"/>
<evidence type="ECO:0000313" key="4">
    <source>
        <dbReference type="EMBL" id="KAG2973027.1"/>
    </source>
</evidence>
<dbReference type="Proteomes" id="UP000735874">
    <property type="component" value="Unassembled WGS sequence"/>
</dbReference>
<proteinExistence type="predicted"/>
<dbReference type="EMBL" id="RCML01000593">
    <property type="protein sequence ID" value="KAG2973027.1"/>
    <property type="molecule type" value="Genomic_DNA"/>
</dbReference>
<organism evidence="3 5">
    <name type="scientific">Phytophthora cactorum</name>
    <dbReference type="NCBI Taxonomy" id="29920"/>
    <lineage>
        <taxon>Eukaryota</taxon>
        <taxon>Sar</taxon>
        <taxon>Stramenopiles</taxon>
        <taxon>Oomycota</taxon>
        <taxon>Peronosporomycetes</taxon>
        <taxon>Peronosporales</taxon>
        <taxon>Peronosporaceae</taxon>
        <taxon>Phytophthora</taxon>
    </lineage>
</organism>
<evidence type="ECO:0000313" key="5">
    <source>
        <dbReference type="Proteomes" id="UP000736787"/>
    </source>
</evidence>
<evidence type="ECO:0000313" key="3">
    <source>
        <dbReference type="EMBL" id="KAG2950484.1"/>
    </source>
</evidence>
<gene>
    <name evidence="1" type="ORF">PC113_g4317</name>
    <name evidence="2" type="ORF">PC115_g14738</name>
    <name evidence="3" type="ORF">PC117_g4404</name>
    <name evidence="4" type="ORF">PC118_g15361</name>
</gene>